<dbReference type="Pfam" id="PF07690">
    <property type="entry name" value="MFS_1"/>
    <property type="match status" value="1"/>
</dbReference>
<evidence type="ECO:0000259" key="9">
    <source>
        <dbReference type="PROSITE" id="PS50850"/>
    </source>
</evidence>
<evidence type="ECO:0000256" key="3">
    <source>
        <dbReference type="ARBA" id="ARBA00009120"/>
    </source>
</evidence>
<dbReference type="InterPro" id="IPR005964">
    <property type="entry name" value="Glc/Gal_transptr_bac"/>
</dbReference>
<dbReference type="InterPro" id="IPR050375">
    <property type="entry name" value="MFS_TsgA-like"/>
</dbReference>
<dbReference type="GO" id="GO:1904659">
    <property type="term" value="P:D-glucose transmembrane transport"/>
    <property type="evidence" value="ECO:0007669"/>
    <property type="project" value="InterPro"/>
</dbReference>
<feature type="transmembrane region" description="Helical" evidence="8">
    <location>
        <begin position="110"/>
        <end position="127"/>
    </location>
</feature>
<dbReference type="OrthoDB" id="9795150at2"/>
<feature type="transmembrane region" description="Helical" evidence="8">
    <location>
        <begin position="148"/>
        <end position="171"/>
    </location>
</feature>
<feature type="transmembrane region" description="Helical" evidence="8">
    <location>
        <begin position="85"/>
        <end position="104"/>
    </location>
</feature>
<feature type="transmembrane region" description="Helical" evidence="8">
    <location>
        <begin position="341"/>
        <end position="364"/>
    </location>
</feature>
<feature type="transmembrane region" description="Helical" evidence="8">
    <location>
        <begin position="289"/>
        <end position="307"/>
    </location>
</feature>
<dbReference type="PANTHER" id="PTHR43702:SF12">
    <property type="entry name" value="N-ACETYL GLUCOSAMINE TRANSPORTER NAGP"/>
    <property type="match status" value="1"/>
</dbReference>
<evidence type="ECO:0000256" key="2">
    <source>
        <dbReference type="ARBA" id="ARBA00004429"/>
    </source>
</evidence>
<dbReference type="RefSeq" id="WP_145719269.1">
    <property type="nucleotide sequence ID" value="NZ_BAAAFY010000003.1"/>
</dbReference>
<dbReference type="GO" id="GO:0055056">
    <property type="term" value="F:D-glucose transmembrane transporter activity"/>
    <property type="evidence" value="ECO:0007669"/>
    <property type="project" value="InterPro"/>
</dbReference>
<keyword evidence="5 8" id="KW-0812">Transmembrane</keyword>
<evidence type="ECO:0000313" key="11">
    <source>
        <dbReference type="Proteomes" id="UP000316778"/>
    </source>
</evidence>
<dbReference type="Gene3D" id="1.20.1250.20">
    <property type="entry name" value="MFS general substrate transporter like domains"/>
    <property type="match status" value="2"/>
</dbReference>
<feature type="domain" description="Major facilitator superfamily (MFS) profile" evidence="9">
    <location>
        <begin position="20"/>
        <end position="443"/>
    </location>
</feature>
<protein>
    <submittedName>
        <fullName evidence="10">Glucose/galactose transporter</fullName>
    </submittedName>
</protein>
<feature type="transmembrane region" description="Helical" evidence="8">
    <location>
        <begin position="376"/>
        <end position="395"/>
    </location>
</feature>
<evidence type="ECO:0000256" key="7">
    <source>
        <dbReference type="ARBA" id="ARBA00023136"/>
    </source>
</evidence>
<keyword evidence="4" id="KW-1003">Cell membrane</keyword>
<dbReference type="GO" id="GO:0005886">
    <property type="term" value="C:plasma membrane"/>
    <property type="evidence" value="ECO:0007669"/>
    <property type="project" value="UniProtKB-SubCell"/>
</dbReference>
<feature type="transmembrane region" description="Helical" evidence="8">
    <location>
        <begin position="21"/>
        <end position="45"/>
    </location>
</feature>
<feature type="transmembrane region" description="Helical" evidence="8">
    <location>
        <begin position="202"/>
        <end position="219"/>
    </location>
</feature>
<dbReference type="Proteomes" id="UP000316778">
    <property type="component" value="Unassembled WGS sequence"/>
</dbReference>
<evidence type="ECO:0000313" key="10">
    <source>
        <dbReference type="EMBL" id="TWI82103.1"/>
    </source>
</evidence>
<evidence type="ECO:0000256" key="5">
    <source>
        <dbReference type="ARBA" id="ARBA00022692"/>
    </source>
</evidence>
<feature type="transmembrane region" description="Helical" evidence="8">
    <location>
        <begin position="415"/>
        <end position="432"/>
    </location>
</feature>
<dbReference type="GO" id="GO:0005354">
    <property type="term" value="F:galactose transmembrane transporter activity"/>
    <property type="evidence" value="ECO:0007669"/>
    <property type="project" value="InterPro"/>
</dbReference>
<organism evidence="10 11">
    <name type="scientific">Chitinophaga japonensis</name>
    <name type="common">Flexibacter japonensis</name>
    <dbReference type="NCBI Taxonomy" id="104662"/>
    <lineage>
        <taxon>Bacteria</taxon>
        <taxon>Pseudomonadati</taxon>
        <taxon>Bacteroidota</taxon>
        <taxon>Chitinophagia</taxon>
        <taxon>Chitinophagales</taxon>
        <taxon>Chitinophagaceae</taxon>
        <taxon>Chitinophaga</taxon>
    </lineage>
</organism>
<dbReference type="SUPFAM" id="SSF103473">
    <property type="entry name" value="MFS general substrate transporter"/>
    <property type="match status" value="1"/>
</dbReference>
<dbReference type="AlphaFoldDB" id="A0A562SLY7"/>
<comment type="function">
    <text evidence="1">Intake of glucose and galactose.</text>
</comment>
<sequence length="443" mass="46937">MSSQTAAALTGKKTASYAQSITIIGVLFFVFGFVTWLNGTLIPFLQISCELNVSQALLVTFAFYMAYFFLAIPSSFILNRTGFKNGMALGLVVMAVGSLIFVPAANARSFGMFLTGLFVQGAGLSLLQTASNPYISVIGPIESAAKRISIMGICNKVAGAISPLVLSTIVLKNAEALEKQIAATTDAAARAVLLDSLASRVVGPYIVIAIVLVLLAFMIKRSTLPEVDTDGDSAGAAGGGNGRTSVFQYPYLLLGVLCLFVYVGVEVMAGDVIGTYGKQMGMSLDKTKYFTTFTLLAMLVGYVIGILTIPKIISQDKSLRISAILGIIFTTGAFLTDGNLAVTFIALLGLANALMWPAIFPLAIEKLGRFTKIGSALLVMGIAGGAVVPQIYSGLFDKEGLFGFLYSDSINFREAFLYCMLPCYAYILYYAMAGHKVGKAKGA</sequence>
<dbReference type="PANTHER" id="PTHR43702">
    <property type="entry name" value="L-FUCOSE-PROTON SYMPORTER"/>
    <property type="match status" value="1"/>
</dbReference>
<comment type="caution">
    <text evidence="10">The sequence shown here is derived from an EMBL/GenBank/DDBJ whole genome shotgun (WGS) entry which is preliminary data.</text>
</comment>
<reference evidence="10 11" key="1">
    <citation type="journal article" date="2013" name="Stand. Genomic Sci.">
        <title>Genomic Encyclopedia of Type Strains, Phase I: The one thousand microbial genomes (KMG-I) project.</title>
        <authorList>
            <person name="Kyrpides N.C."/>
            <person name="Woyke T."/>
            <person name="Eisen J.A."/>
            <person name="Garrity G."/>
            <person name="Lilburn T.G."/>
            <person name="Beck B.J."/>
            <person name="Whitman W.B."/>
            <person name="Hugenholtz P."/>
            <person name="Klenk H.P."/>
        </authorList>
    </citation>
    <scope>NUCLEOTIDE SEQUENCE [LARGE SCALE GENOMIC DNA]</scope>
    <source>
        <strain evidence="10 11">DSM 13484</strain>
    </source>
</reference>
<keyword evidence="7 8" id="KW-0472">Membrane</keyword>
<dbReference type="EMBL" id="VLLG01000007">
    <property type="protein sequence ID" value="TWI82103.1"/>
    <property type="molecule type" value="Genomic_DNA"/>
</dbReference>
<proteinExistence type="inferred from homology"/>
<evidence type="ECO:0000256" key="4">
    <source>
        <dbReference type="ARBA" id="ARBA00022475"/>
    </source>
</evidence>
<dbReference type="NCBIfam" id="TIGR01272">
    <property type="entry name" value="gluP"/>
    <property type="match status" value="1"/>
</dbReference>
<dbReference type="InterPro" id="IPR036259">
    <property type="entry name" value="MFS_trans_sf"/>
</dbReference>
<comment type="similarity">
    <text evidence="3">Belongs to the major facilitator superfamily. FHS transporter (TC 2.A.1.7) family.</text>
</comment>
<feature type="transmembrane region" description="Helical" evidence="8">
    <location>
        <begin position="57"/>
        <end position="78"/>
    </location>
</feature>
<evidence type="ECO:0000256" key="6">
    <source>
        <dbReference type="ARBA" id="ARBA00022989"/>
    </source>
</evidence>
<accession>A0A562SLY7</accession>
<dbReference type="PROSITE" id="PS50850">
    <property type="entry name" value="MFS"/>
    <property type="match status" value="1"/>
</dbReference>
<evidence type="ECO:0000256" key="8">
    <source>
        <dbReference type="SAM" id="Phobius"/>
    </source>
</evidence>
<name>A0A562SLY7_CHIJA</name>
<feature type="transmembrane region" description="Helical" evidence="8">
    <location>
        <begin position="319"/>
        <end position="335"/>
    </location>
</feature>
<keyword evidence="11" id="KW-1185">Reference proteome</keyword>
<gene>
    <name evidence="10" type="ORF">LX66_5421</name>
</gene>
<comment type="subcellular location">
    <subcellularLocation>
        <location evidence="2">Cell inner membrane</location>
        <topology evidence="2">Multi-pass membrane protein</topology>
    </subcellularLocation>
</comment>
<feature type="transmembrane region" description="Helical" evidence="8">
    <location>
        <begin position="251"/>
        <end position="269"/>
    </location>
</feature>
<dbReference type="CDD" id="cd17394">
    <property type="entry name" value="MFS_FucP_like"/>
    <property type="match status" value="1"/>
</dbReference>
<keyword evidence="6 8" id="KW-1133">Transmembrane helix</keyword>
<dbReference type="InterPro" id="IPR020846">
    <property type="entry name" value="MFS_dom"/>
</dbReference>
<evidence type="ECO:0000256" key="1">
    <source>
        <dbReference type="ARBA" id="ARBA00003321"/>
    </source>
</evidence>
<dbReference type="InterPro" id="IPR011701">
    <property type="entry name" value="MFS"/>
</dbReference>